<proteinExistence type="predicted"/>
<name>A0A8J8FIV5_9BACT</name>
<gene>
    <name evidence="1" type="ORF">GD597_10475</name>
</gene>
<keyword evidence="2" id="KW-1185">Reference proteome</keyword>
<sequence>MKANNTQLIKQKAQELLAAINASPGTITLGNHVIEKDIRFKKDLAKNKLLLRQMVQNQWNKKYH</sequence>
<evidence type="ECO:0000313" key="2">
    <source>
        <dbReference type="Proteomes" id="UP000598971"/>
    </source>
</evidence>
<dbReference type="RefSeq" id="WP_171607813.1">
    <property type="nucleotide sequence ID" value="NZ_WHPF01000006.1"/>
</dbReference>
<reference evidence="1" key="1">
    <citation type="submission" date="2019-10" db="EMBL/GenBank/DDBJ databases">
        <title>Draft genome sequence of Panacibacter sp. KCS-6.</title>
        <authorList>
            <person name="Yim K.J."/>
        </authorList>
    </citation>
    <scope>NUCLEOTIDE SEQUENCE</scope>
    <source>
        <strain evidence="1">KCS-6</strain>
    </source>
</reference>
<organism evidence="1 2">
    <name type="scientific">Limnovirga soli</name>
    <dbReference type="NCBI Taxonomy" id="2656915"/>
    <lineage>
        <taxon>Bacteria</taxon>
        <taxon>Pseudomonadati</taxon>
        <taxon>Bacteroidota</taxon>
        <taxon>Chitinophagia</taxon>
        <taxon>Chitinophagales</taxon>
        <taxon>Chitinophagaceae</taxon>
        <taxon>Limnovirga</taxon>
    </lineage>
</organism>
<evidence type="ECO:0000313" key="1">
    <source>
        <dbReference type="EMBL" id="NNV55884.1"/>
    </source>
</evidence>
<protein>
    <submittedName>
        <fullName evidence="1">Uncharacterized protein</fullName>
    </submittedName>
</protein>
<dbReference type="EMBL" id="WHPF01000006">
    <property type="protein sequence ID" value="NNV55884.1"/>
    <property type="molecule type" value="Genomic_DNA"/>
</dbReference>
<dbReference type="Proteomes" id="UP000598971">
    <property type="component" value="Unassembled WGS sequence"/>
</dbReference>
<accession>A0A8J8FIV5</accession>
<dbReference type="AlphaFoldDB" id="A0A8J8FIV5"/>
<comment type="caution">
    <text evidence="1">The sequence shown here is derived from an EMBL/GenBank/DDBJ whole genome shotgun (WGS) entry which is preliminary data.</text>
</comment>